<dbReference type="Proteomes" id="UP000184330">
    <property type="component" value="Unassembled WGS sequence"/>
</dbReference>
<dbReference type="AlphaFoldDB" id="A0A1L7XDT9"/>
<sequence>MAAAIPIVLCGKTPQIATAVKKSLMPDYEVVHVILTPSAGISEIPSLLSGTPPSSPENIGSQNYAKVPQAIVTGAGYDEAAVERMRKACNGSSNVPWLRPDTSIPTPPLGPKYGEAMVKRVKSCLRELEEEGRMEGDGVYFY</sequence>
<reference evidence="1 2" key="1">
    <citation type="submission" date="2016-03" db="EMBL/GenBank/DDBJ databases">
        <authorList>
            <person name="Ploux O."/>
        </authorList>
    </citation>
    <scope>NUCLEOTIDE SEQUENCE [LARGE SCALE GENOMIC DNA]</scope>
    <source>
        <strain evidence="1 2">UAMH 11012</strain>
    </source>
</reference>
<name>A0A1L7XDT9_9HELO</name>
<organism evidence="1 2">
    <name type="scientific">Phialocephala subalpina</name>
    <dbReference type="NCBI Taxonomy" id="576137"/>
    <lineage>
        <taxon>Eukaryota</taxon>
        <taxon>Fungi</taxon>
        <taxon>Dikarya</taxon>
        <taxon>Ascomycota</taxon>
        <taxon>Pezizomycotina</taxon>
        <taxon>Leotiomycetes</taxon>
        <taxon>Helotiales</taxon>
        <taxon>Mollisiaceae</taxon>
        <taxon>Phialocephala</taxon>
        <taxon>Phialocephala fortinii species complex</taxon>
    </lineage>
</organism>
<gene>
    <name evidence="1" type="ORF">PAC_13087</name>
</gene>
<dbReference type="EMBL" id="FJOG01000023">
    <property type="protein sequence ID" value="CZR63191.1"/>
    <property type="molecule type" value="Genomic_DNA"/>
</dbReference>
<proteinExistence type="predicted"/>
<protein>
    <submittedName>
        <fullName evidence="1">Uncharacterized protein</fullName>
    </submittedName>
</protein>
<accession>A0A1L7XDT9</accession>
<dbReference type="OrthoDB" id="3649348at2759"/>
<keyword evidence="2" id="KW-1185">Reference proteome</keyword>
<evidence type="ECO:0000313" key="2">
    <source>
        <dbReference type="Proteomes" id="UP000184330"/>
    </source>
</evidence>
<evidence type="ECO:0000313" key="1">
    <source>
        <dbReference type="EMBL" id="CZR63191.1"/>
    </source>
</evidence>